<dbReference type="Proteomes" id="UP001596391">
    <property type="component" value="Unassembled WGS sequence"/>
</dbReference>
<dbReference type="InterPro" id="IPR053745">
    <property type="entry name" value="Viral_Tail_Comp_sf"/>
</dbReference>
<evidence type="ECO:0000313" key="2">
    <source>
        <dbReference type="Proteomes" id="UP001596391"/>
    </source>
</evidence>
<dbReference type="Gene3D" id="3.30.2000.30">
    <property type="match status" value="1"/>
</dbReference>
<comment type="caution">
    <text evidence="1">The sequence shown here is derived from an EMBL/GenBank/DDBJ whole genome shotgun (WGS) entry which is preliminary data.</text>
</comment>
<accession>A0ABW1Z632</accession>
<organism evidence="1 2">
    <name type="scientific">Granulicella cerasi</name>
    <dbReference type="NCBI Taxonomy" id="741063"/>
    <lineage>
        <taxon>Bacteria</taxon>
        <taxon>Pseudomonadati</taxon>
        <taxon>Acidobacteriota</taxon>
        <taxon>Terriglobia</taxon>
        <taxon>Terriglobales</taxon>
        <taxon>Acidobacteriaceae</taxon>
        <taxon>Granulicella</taxon>
    </lineage>
</organism>
<dbReference type="RefSeq" id="WP_317890655.1">
    <property type="nucleotide sequence ID" value="NZ_JAGSYD010000004.1"/>
</dbReference>
<dbReference type="Pfam" id="PF11367">
    <property type="entry name" value="Tail_completion_gp17"/>
    <property type="match status" value="1"/>
</dbReference>
<name>A0ABW1Z632_9BACT</name>
<dbReference type="EMBL" id="JBHSWI010000001">
    <property type="protein sequence ID" value="MFC6644141.1"/>
    <property type="molecule type" value="Genomic_DNA"/>
</dbReference>
<dbReference type="InterPro" id="IPR021508">
    <property type="entry name" value="Gp17-like"/>
</dbReference>
<protein>
    <submittedName>
        <fullName evidence="1">DUF3168 domain-containing protein</fullName>
    </submittedName>
</protein>
<keyword evidence="2" id="KW-1185">Reference proteome</keyword>
<gene>
    <name evidence="1" type="ORF">ACFQBQ_00750</name>
</gene>
<proteinExistence type="predicted"/>
<reference evidence="2" key="1">
    <citation type="journal article" date="2019" name="Int. J. Syst. Evol. Microbiol.">
        <title>The Global Catalogue of Microorganisms (GCM) 10K type strain sequencing project: providing services to taxonomists for standard genome sequencing and annotation.</title>
        <authorList>
            <consortium name="The Broad Institute Genomics Platform"/>
            <consortium name="The Broad Institute Genome Sequencing Center for Infectious Disease"/>
            <person name="Wu L."/>
            <person name="Ma J."/>
        </authorList>
    </citation>
    <scope>NUCLEOTIDE SEQUENCE [LARGE SCALE GENOMIC DNA]</scope>
    <source>
        <strain evidence="2">CGMCC 1.16026</strain>
    </source>
</reference>
<sequence>MLNSGLVSLLNSDEALTSLISGRIYPVLLPESPTYPATTYRTLSAIPTYQFAGSAGMVTTRIEFTAWATDYGTCKAIIEAIRNVLDGFTGALGDGTNVSACLRAGVMTDAFNSDARLYGVSVDYKLTHTE</sequence>
<evidence type="ECO:0000313" key="1">
    <source>
        <dbReference type="EMBL" id="MFC6644141.1"/>
    </source>
</evidence>